<dbReference type="InterPro" id="IPR033379">
    <property type="entry name" value="Acid_Pase_AS"/>
</dbReference>
<accession>A0A1I8P4Z9</accession>
<protein>
    <submittedName>
        <fullName evidence="3">Uncharacterized protein</fullName>
    </submittedName>
</protein>
<evidence type="ECO:0000313" key="3">
    <source>
        <dbReference type="EnsemblMetazoa" id="SCAU004855-PA"/>
    </source>
</evidence>
<dbReference type="PROSITE" id="PS00616">
    <property type="entry name" value="HIS_ACID_PHOSPHAT_1"/>
    <property type="match status" value="1"/>
</dbReference>
<dbReference type="VEuPathDB" id="VectorBase:SCAU004855"/>
<comment type="similarity">
    <text evidence="2">Belongs to the histidine acid phosphatase family.</text>
</comment>
<dbReference type="GO" id="GO:0003993">
    <property type="term" value="F:acid phosphatase activity"/>
    <property type="evidence" value="ECO:0007669"/>
    <property type="project" value="UniProtKB-EC"/>
</dbReference>
<dbReference type="PANTHER" id="PTHR11567">
    <property type="entry name" value="ACID PHOSPHATASE-RELATED"/>
    <property type="match status" value="1"/>
</dbReference>
<dbReference type="InterPro" id="IPR029033">
    <property type="entry name" value="His_PPase_superfam"/>
</dbReference>
<proteinExistence type="inferred from homology"/>
<dbReference type="EnsemblMetazoa" id="SCAU004855-RA">
    <property type="protein sequence ID" value="SCAU004855-PA"/>
    <property type="gene ID" value="SCAU004855"/>
</dbReference>
<organism evidence="3 4">
    <name type="scientific">Stomoxys calcitrans</name>
    <name type="common">Stable fly</name>
    <name type="synonym">Conops calcitrans</name>
    <dbReference type="NCBI Taxonomy" id="35570"/>
    <lineage>
        <taxon>Eukaryota</taxon>
        <taxon>Metazoa</taxon>
        <taxon>Ecdysozoa</taxon>
        <taxon>Arthropoda</taxon>
        <taxon>Hexapoda</taxon>
        <taxon>Insecta</taxon>
        <taxon>Pterygota</taxon>
        <taxon>Neoptera</taxon>
        <taxon>Endopterygota</taxon>
        <taxon>Diptera</taxon>
        <taxon>Brachycera</taxon>
        <taxon>Muscomorpha</taxon>
        <taxon>Muscoidea</taxon>
        <taxon>Muscidae</taxon>
        <taxon>Stomoxys</taxon>
    </lineage>
</organism>
<sequence length="374" mass="44043">TLQLLHVLFRHGPRTPADTYPNDPHVNQTYFPYGWGHITNSGKRELFNIGTWMRKRYGKFLGDMYFPNLLHAQSTGVVRTHMSMQTVLASFFPPKNSPMEWNSKYNWQPIPVFSQELNEDTFLLVRKPCPRYFEAFNEVMNTPEIKEEIKPHEYLFPELTALTGMNITEPEDINSLYLTLLAEEEYGLQLPDWTKEYYPEKLQFLAEQALIYNIYTREMQKIKAGPFLTKMFTEMKNKASNTLAPKERKMYIYTGHDSTEIKEEIKPHEYLFPELTALTGMNITEPEDINSLYLTLLAEEEYGLQLPDWTKEYYPEKLQFLAEQALIYNIYTREMQKIKAGPFLTKMFTEMKNKASNTLAPKERKMYIYTGHDS</sequence>
<keyword evidence="4" id="KW-1185">Reference proteome</keyword>
<dbReference type="SUPFAM" id="SSF53254">
    <property type="entry name" value="Phosphoglycerate mutase-like"/>
    <property type="match status" value="2"/>
</dbReference>
<dbReference type="Proteomes" id="UP000095300">
    <property type="component" value="Unassembled WGS sequence"/>
</dbReference>
<dbReference type="CDD" id="cd07061">
    <property type="entry name" value="HP_HAP_like"/>
    <property type="match status" value="1"/>
</dbReference>
<name>A0A1I8P4Z9_STOCA</name>
<dbReference type="AlphaFoldDB" id="A0A1I8P4Z9"/>
<dbReference type="Pfam" id="PF00328">
    <property type="entry name" value="His_Phos_2"/>
    <property type="match status" value="1"/>
</dbReference>
<reference evidence="3" key="1">
    <citation type="submission" date="2020-05" db="UniProtKB">
        <authorList>
            <consortium name="EnsemblMetazoa"/>
        </authorList>
    </citation>
    <scope>IDENTIFICATION</scope>
    <source>
        <strain evidence="3">USDA</strain>
    </source>
</reference>
<dbReference type="InterPro" id="IPR050645">
    <property type="entry name" value="Histidine_acid_phosphatase"/>
</dbReference>
<dbReference type="InterPro" id="IPR000560">
    <property type="entry name" value="His_Pase_clade-2"/>
</dbReference>
<dbReference type="PANTHER" id="PTHR11567:SF205">
    <property type="entry name" value="GH28721P-RELATED"/>
    <property type="match status" value="1"/>
</dbReference>
<evidence type="ECO:0000256" key="2">
    <source>
        <dbReference type="ARBA" id="ARBA00005375"/>
    </source>
</evidence>
<evidence type="ECO:0000256" key="1">
    <source>
        <dbReference type="ARBA" id="ARBA00000032"/>
    </source>
</evidence>
<dbReference type="Gene3D" id="3.40.50.1240">
    <property type="entry name" value="Phosphoglycerate mutase-like"/>
    <property type="match status" value="2"/>
</dbReference>
<comment type="catalytic activity">
    <reaction evidence="1">
        <text>a phosphate monoester + H2O = an alcohol + phosphate</text>
        <dbReference type="Rhea" id="RHEA:15017"/>
        <dbReference type="ChEBI" id="CHEBI:15377"/>
        <dbReference type="ChEBI" id="CHEBI:30879"/>
        <dbReference type="ChEBI" id="CHEBI:43474"/>
        <dbReference type="ChEBI" id="CHEBI:67140"/>
        <dbReference type="EC" id="3.1.3.2"/>
    </reaction>
</comment>
<dbReference type="STRING" id="35570.A0A1I8P4Z9"/>
<evidence type="ECO:0000313" key="4">
    <source>
        <dbReference type="Proteomes" id="UP000095300"/>
    </source>
</evidence>